<sequence length="360" mass="39159">MSIRSNLKTTEIHHTSPREVLADHVDGFTGIRLAVVGDMIADEYVYGLTWRISREAPVLILRHAGDSIVMGGALNSVNNIIALGGTVFPLGYLGMDSRGDRLMEYMESRGVDTSGILRISGVDTITKTRVMAGSSNTTMQQVVRIDREPEDHLPAGTDTAILEKLMAIEDRIDGVLVSDYGYGAVGPAMREYLSILCDRGKIVTVDSRYGLMGYRNVSFMTPNEEEVEGATSQKIADETHLYEVARSIRKTTSCKSLLVTRGSRGMALMHGDDEMDLLPIYGSDEIADVTGAGDTVASTLTLSVCSGLGVHDSCRVANFAASVVVLKNGTATLDQEELKNKILREPLCGIARRMISREYE</sequence>
<dbReference type="CDD" id="cd01172">
    <property type="entry name" value="RfaE_like"/>
    <property type="match status" value="1"/>
</dbReference>
<protein>
    <recommendedName>
        <fullName evidence="3">Carbohydrate kinase PfkB domain-containing protein</fullName>
    </recommendedName>
</protein>
<dbReference type="AlphaFoldDB" id="A0A2N1PUY3"/>
<reference evidence="4 5" key="1">
    <citation type="journal article" date="2017" name="ISME J.">
        <title>Potential for microbial H2 and metal transformations associated with novel bacteria and archaea in deep terrestrial subsurface sediments.</title>
        <authorList>
            <person name="Hernsdorf A.W."/>
            <person name="Amano Y."/>
            <person name="Miyakawa K."/>
            <person name="Ise K."/>
            <person name="Suzuki Y."/>
            <person name="Anantharaman K."/>
            <person name="Probst A."/>
            <person name="Burstein D."/>
            <person name="Thomas B.C."/>
            <person name="Banfield J.F."/>
        </authorList>
    </citation>
    <scope>NUCLEOTIDE SEQUENCE [LARGE SCALE GENOMIC DNA]</scope>
    <source>
        <strain evidence="4">HGW-Wallbacteria-1</strain>
    </source>
</reference>
<dbReference type="PANTHER" id="PTHR46969:SF1">
    <property type="entry name" value="BIFUNCTIONAL PROTEIN HLDE"/>
    <property type="match status" value="1"/>
</dbReference>
<dbReference type="InterPro" id="IPR029056">
    <property type="entry name" value="Ribokinase-like"/>
</dbReference>
<dbReference type="PANTHER" id="PTHR46969">
    <property type="entry name" value="BIFUNCTIONAL PROTEIN HLDE"/>
    <property type="match status" value="1"/>
</dbReference>
<evidence type="ECO:0000259" key="3">
    <source>
        <dbReference type="Pfam" id="PF00294"/>
    </source>
</evidence>
<accession>A0A2N1PUY3</accession>
<dbReference type="GO" id="GO:0033785">
    <property type="term" value="F:heptose 7-phosphate kinase activity"/>
    <property type="evidence" value="ECO:0007669"/>
    <property type="project" value="TreeGrafter"/>
</dbReference>
<gene>
    <name evidence="4" type="ORF">CVV64_01655</name>
</gene>
<keyword evidence="1" id="KW-0808">Transferase</keyword>
<dbReference type="EMBL" id="PGXC01000001">
    <property type="protein sequence ID" value="PKK92149.1"/>
    <property type="molecule type" value="Genomic_DNA"/>
</dbReference>
<evidence type="ECO:0000313" key="5">
    <source>
        <dbReference type="Proteomes" id="UP000233256"/>
    </source>
</evidence>
<dbReference type="GO" id="GO:0005829">
    <property type="term" value="C:cytosol"/>
    <property type="evidence" value="ECO:0007669"/>
    <property type="project" value="TreeGrafter"/>
</dbReference>
<keyword evidence="2" id="KW-0418">Kinase</keyword>
<dbReference type="InterPro" id="IPR011913">
    <property type="entry name" value="RfaE_dom_I"/>
</dbReference>
<proteinExistence type="predicted"/>
<dbReference type="GO" id="GO:0016773">
    <property type="term" value="F:phosphotransferase activity, alcohol group as acceptor"/>
    <property type="evidence" value="ECO:0007669"/>
    <property type="project" value="InterPro"/>
</dbReference>
<evidence type="ECO:0000313" key="4">
    <source>
        <dbReference type="EMBL" id="PKK92149.1"/>
    </source>
</evidence>
<dbReference type="GO" id="GO:0033786">
    <property type="term" value="F:heptose-1-phosphate adenylyltransferase activity"/>
    <property type="evidence" value="ECO:0007669"/>
    <property type="project" value="TreeGrafter"/>
</dbReference>
<dbReference type="Pfam" id="PF00294">
    <property type="entry name" value="PfkB"/>
    <property type="match status" value="1"/>
</dbReference>
<feature type="domain" description="Carbohydrate kinase PfkB" evidence="3">
    <location>
        <begin position="34"/>
        <end position="332"/>
    </location>
</feature>
<evidence type="ECO:0000256" key="1">
    <source>
        <dbReference type="ARBA" id="ARBA00022679"/>
    </source>
</evidence>
<dbReference type="Gene3D" id="3.40.1190.20">
    <property type="match status" value="1"/>
</dbReference>
<comment type="caution">
    <text evidence="4">The sequence shown here is derived from an EMBL/GenBank/DDBJ whole genome shotgun (WGS) entry which is preliminary data.</text>
</comment>
<evidence type="ECO:0000256" key="2">
    <source>
        <dbReference type="ARBA" id="ARBA00022777"/>
    </source>
</evidence>
<name>A0A2N1PUY3_9BACT</name>
<organism evidence="4 5">
    <name type="scientific">Candidatus Wallbacteria bacterium HGW-Wallbacteria-1</name>
    <dbReference type="NCBI Taxonomy" id="2013854"/>
    <lineage>
        <taxon>Bacteria</taxon>
        <taxon>Candidatus Walliibacteriota</taxon>
    </lineage>
</organism>
<dbReference type="Proteomes" id="UP000233256">
    <property type="component" value="Unassembled WGS sequence"/>
</dbReference>
<dbReference type="InterPro" id="IPR011611">
    <property type="entry name" value="PfkB_dom"/>
</dbReference>
<dbReference type="SUPFAM" id="SSF53613">
    <property type="entry name" value="Ribokinase-like"/>
    <property type="match status" value="1"/>
</dbReference>